<dbReference type="STRING" id="1806892.AZH43_02765"/>
<evidence type="ECO:0000313" key="1">
    <source>
        <dbReference type="EMBL" id="KYQ71072.1"/>
    </source>
</evidence>
<reference evidence="1 2" key="1">
    <citation type="submission" date="2016-03" db="EMBL/GenBank/DDBJ databases">
        <title>Acinetobacter genomospecies 28 strain ANC 4149.</title>
        <authorList>
            <person name="Radolfova-Krizova L."/>
            <person name="Nemec A."/>
        </authorList>
    </citation>
    <scope>NUCLEOTIDE SEQUENCE [LARGE SCALE GENOMIC DNA]</scope>
    <source>
        <strain evidence="1 2">ANC 4149</strain>
    </source>
</reference>
<evidence type="ECO:0000313" key="2">
    <source>
        <dbReference type="Proteomes" id="UP000076276"/>
    </source>
</evidence>
<keyword evidence="2" id="KW-1185">Reference proteome</keyword>
<dbReference type="EMBL" id="LUAW01000034">
    <property type="protein sequence ID" value="KYQ71072.1"/>
    <property type="molecule type" value="Genomic_DNA"/>
</dbReference>
<protein>
    <submittedName>
        <fullName evidence="1">Uncharacterized protein</fullName>
    </submittedName>
</protein>
<proteinExistence type="predicted"/>
<dbReference type="Proteomes" id="UP000076276">
    <property type="component" value="Unassembled WGS sequence"/>
</dbReference>
<dbReference type="AlphaFoldDB" id="A0A151XZ51"/>
<organism evidence="1 2">
    <name type="scientific">Acinetobacter pragensis</name>
    <dbReference type="NCBI Taxonomy" id="1806892"/>
    <lineage>
        <taxon>Bacteria</taxon>
        <taxon>Pseudomonadati</taxon>
        <taxon>Pseudomonadota</taxon>
        <taxon>Gammaproteobacteria</taxon>
        <taxon>Moraxellales</taxon>
        <taxon>Moraxellaceae</taxon>
        <taxon>Acinetobacter</taxon>
    </lineage>
</organism>
<accession>A0A151XZ51</accession>
<comment type="caution">
    <text evidence="1">The sequence shown here is derived from an EMBL/GenBank/DDBJ whole genome shotgun (WGS) entry which is preliminary data.</text>
</comment>
<gene>
    <name evidence="1" type="ORF">AZH43_02765</name>
</gene>
<sequence length="93" mass="10833">MPAFSYRRKFICAISQLSCIIHTAQSASTKKLHIVFMQLHLPVLNQMLIQRISDLISHLTNYNTLIFIVSKIYDNAKSSIFNILVLFKRNPFY</sequence>
<name>A0A151XZ51_9GAMM</name>